<dbReference type="Gene3D" id="3.30.870.10">
    <property type="entry name" value="Endonuclease Chain A"/>
    <property type="match status" value="1"/>
</dbReference>
<dbReference type="Pfam" id="PF13091">
    <property type="entry name" value="PLDc_2"/>
    <property type="match status" value="1"/>
</dbReference>
<dbReference type="InterPro" id="IPR025202">
    <property type="entry name" value="PLD-like_dom"/>
</dbReference>
<dbReference type="EMBL" id="CZKA01000015">
    <property type="protein sequence ID" value="CUR55080.1"/>
    <property type="molecule type" value="Genomic_DNA"/>
</dbReference>
<feature type="domain" description="Phospholipase D-like" evidence="1">
    <location>
        <begin position="138"/>
        <end position="242"/>
    </location>
</feature>
<reference evidence="2" key="1">
    <citation type="submission" date="2015-08" db="EMBL/GenBank/DDBJ databases">
        <authorList>
            <person name="Babu N.S."/>
            <person name="Beckwith C.J."/>
            <person name="Beseler K.G."/>
            <person name="Brison A."/>
            <person name="Carone J.V."/>
            <person name="Caskin T.P."/>
            <person name="Diamond M."/>
            <person name="Durham M.E."/>
            <person name="Foxe J.M."/>
            <person name="Go M."/>
            <person name="Henderson B.A."/>
            <person name="Jones I.B."/>
            <person name="McGettigan J.A."/>
            <person name="Micheletti S.J."/>
            <person name="Nasrallah M.E."/>
            <person name="Ortiz D."/>
            <person name="Piller C.R."/>
            <person name="Privatt S.R."/>
            <person name="Schneider S.L."/>
            <person name="Sharp S."/>
            <person name="Smith T.C."/>
            <person name="Stanton J.D."/>
            <person name="Ullery H.E."/>
            <person name="Wilson R.J."/>
            <person name="Serrano M.G."/>
            <person name="Buck G."/>
            <person name="Lee V."/>
            <person name="Wang Y."/>
            <person name="Carvalho R."/>
            <person name="Voegtly L."/>
            <person name="Shi R."/>
            <person name="Duckworth R."/>
            <person name="Johnson A."/>
            <person name="Loviza R."/>
            <person name="Walstead R."/>
            <person name="Shah Z."/>
            <person name="Kiflezghi M."/>
            <person name="Wade K."/>
            <person name="Ball S.L."/>
            <person name="Bradley K.W."/>
            <person name="Asai D.J."/>
            <person name="Bowman C.A."/>
            <person name="Russell D.A."/>
            <person name="Pope W.H."/>
            <person name="Jacobs-Sera D."/>
            <person name="Hendrix R.W."/>
            <person name="Hatfull G.F."/>
        </authorList>
    </citation>
    <scope>NUCLEOTIDE SEQUENCE</scope>
</reference>
<protein>
    <recommendedName>
        <fullName evidence="1">Phospholipase D-like domain-containing protein</fullName>
    </recommendedName>
</protein>
<sequence>MAQDPLTPGLRDELVTEELAALLTSLDEQQMISDPLRASDAVERLGKHLLRVARRMRTPSDSAAVEAGTTLVNAAIDALGTDYAGDRVSHPPRLLKGVRHPWGLSTKELPHHPMIPLTSSELLVNGAGEPAFGTVLKEEIRCANEVDLICAFVGYTGFQPLKDELRALIERGGRVRVITSTYLGATSAKALDELVRLGVDVRVNYQGQSTKLHAKAWLFRRPGELDTACVGSSNLSDAALYSGLE</sequence>
<proteinExistence type="predicted"/>
<accession>A0A2P2BZ89</accession>
<organism evidence="2">
    <name type="scientific">metagenome</name>
    <dbReference type="NCBI Taxonomy" id="256318"/>
    <lineage>
        <taxon>unclassified sequences</taxon>
        <taxon>metagenomes</taxon>
    </lineage>
</organism>
<gene>
    <name evidence="2" type="ORF">NOCA2220271</name>
</gene>
<dbReference type="SUPFAM" id="SSF56024">
    <property type="entry name" value="Phospholipase D/nuclease"/>
    <property type="match status" value="1"/>
</dbReference>
<name>A0A2P2BZ89_9ZZZZ</name>
<evidence type="ECO:0000313" key="2">
    <source>
        <dbReference type="EMBL" id="CUR55080.1"/>
    </source>
</evidence>
<evidence type="ECO:0000259" key="1">
    <source>
        <dbReference type="Pfam" id="PF13091"/>
    </source>
</evidence>
<dbReference type="AlphaFoldDB" id="A0A2P2BZ89"/>